<dbReference type="PANTHER" id="PTHR34591">
    <property type="entry name" value="OS03G0653100 PROTEIN-RELATED"/>
    <property type="match status" value="1"/>
</dbReference>
<dbReference type="AlphaFoldDB" id="A0A8T0V203"/>
<gene>
    <name evidence="1" type="ORF">PVAP13_3KG127673</name>
</gene>
<name>A0A8T0V203_PANVG</name>
<dbReference type="SUPFAM" id="SSF81383">
    <property type="entry name" value="F-box domain"/>
    <property type="match status" value="1"/>
</dbReference>
<dbReference type="EMBL" id="CM029041">
    <property type="protein sequence ID" value="KAG2627526.1"/>
    <property type="molecule type" value="Genomic_DNA"/>
</dbReference>
<sequence>MDLLPDDLLADVFRRLAPCGLAASRCVRKAWCAIIDTRRLLRADLLPLRLDGFFCLGRILHPPPCFFSRRPSPGRQQVAGGLDFLGTRDAMDLHIIDHCNSLLLLDFGRLVNPATRQWARLPSSPQQSTGMEDFYDNYGLVYDPMVSPHYAMFLIPTVPARLGSSSMFQEDSEWPPSPYSTHEHVFSSRSWRWEERSFVLEGGVAVATIADMMLTYNRFQDPIPNTVYLRGALYVHCQDDSVMRINLLNDKFQMIKSPLESEVVGEDDCAWLLNESCDQTEWALKSNISLQAVVQNYPFSVQNRYSKPWIVINNNVDMKEARAEEQFEWNFEDGAILETKDSVETYDQETFFLGFHPYKEIVFFCLSRARAVSYHLNSSKVQELGILYDLPDIIKSFPYTPCWIGELRA</sequence>
<dbReference type="InterPro" id="IPR036047">
    <property type="entry name" value="F-box-like_dom_sf"/>
</dbReference>
<reference evidence="1 2" key="1">
    <citation type="submission" date="2020-05" db="EMBL/GenBank/DDBJ databases">
        <title>WGS assembly of Panicum virgatum.</title>
        <authorList>
            <person name="Lovell J.T."/>
            <person name="Jenkins J."/>
            <person name="Shu S."/>
            <person name="Juenger T.E."/>
            <person name="Schmutz J."/>
        </authorList>
    </citation>
    <scope>NUCLEOTIDE SEQUENCE [LARGE SCALE GENOMIC DNA]</scope>
    <source>
        <strain evidence="2">cv. AP13</strain>
    </source>
</reference>
<evidence type="ECO:0008006" key="3">
    <source>
        <dbReference type="Google" id="ProtNLM"/>
    </source>
</evidence>
<accession>A0A8T0V203</accession>
<comment type="caution">
    <text evidence="1">The sequence shown here is derived from an EMBL/GenBank/DDBJ whole genome shotgun (WGS) entry which is preliminary data.</text>
</comment>
<dbReference type="Proteomes" id="UP000823388">
    <property type="component" value="Chromosome 3K"/>
</dbReference>
<organism evidence="1 2">
    <name type="scientific">Panicum virgatum</name>
    <name type="common">Blackwell switchgrass</name>
    <dbReference type="NCBI Taxonomy" id="38727"/>
    <lineage>
        <taxon>Eukaryota</taxon>
        <taxon>Viridiplantae</taxon>
        <taxon>Streptophyta</taxon>
        <taxon>Embryophyta</taxon>
        <taxon>Tracheophyta</taxon>
        <taxon>Spermatophyta</taxon>
        <taxon>Magnoliopsida</taxon>
        <taxon>Liliopsida</taxon>
        <taxon>Poales</taxon>
        <taxon>Poaceae</taxon>
        <taxon>PACMAD clade</taxon>
        <taxon>Panicoideae</taxon>
        <taxon>Panicodae</taxon>
        <taxon>Paniceae</taxon>
        <taxon>Panicinae</taxon>
        <taxon>Panicum</taxon>
        <taxon>Panicum sect. Hiantes</taxon>
    </lineage>
</organism>
<proteinExistence type="predicted"/>
<protein>
    <recommendedName>
        <fullName evidence="3">F-box domain-containing protein</fullName>
    </recommendedName>
</protein>
<evidence type="ECO:0000313" key="2">
    <source>
        <dbReference type="Proteomes" id="UP000823388"/>
    </source>
</evidence>
<evidence type="ECO:0000313" key="1">
    <source>
        <dbReference type="EMBL" id="KAG2627526.1"/>
    </source>
</evidence>
<dbReference type="PANTHER" id="PTHR34591:SF62">
    <property type="entry name" value="F-BOX DOMAIN-CONTAINING PROTEIN"/>
    <property type="match status" value="1"/>
</dbReference>
<keyword evidence="2" id="KW-1185">Reference proteome</keyword>